<dbReference type="Proteomes" id="UP000658514">
    <property type="component" value="Unassembled WGS sequence"/>
</dbReference>
<reference evidence="1 2" key="1">
    <citation type="journal article" date="2020" name="ISME J.">
        <title>Comparative genomics reveals insights into cyanobacterial evolution and habitat adaptation.</title>
        <authorList>
            <person name="Chen M.Y."/>
            <person name="Teng W.K."/>
            <person name="Zhao L."/>
            <person name="Hu C.X."/>
            <person name="Zhou Y.K."/>
            <person name="Han B.P."/>
            <person name="Song L.R."/>
            <person name="Shu W.S."/>
        </authorList>
    </citation>
    <scope>NUCLEOTIDE SEQUENCE [LARGE SCALE GENOMIC DNA]</scope>
    <source>
        <strain evidence="1 2">FACHB-288</strain>
    </source>
</reference>
<name>A0ABR8AG51_9CYAN</name>
<accession>A0ABR8AG51</accession>
<evidence type="ECO:0000313" key="2">
    <source>
        <dbReference type="Proteomes" id="UP000658514"/>
    </source>
</evidence>
<organism evidence="1 2">
    <name type="scientific">Calothrix parietina FACHB-288</name>
    <dbReference type="NCBI Taxonomy" id="2692896"/>
    <lineage>
        <taxon>Bacteria</taxon>
        <taxon>Bacillati</taxon>
        <taxon>Cyanobacteriota</taxon>
        <taxon>Cyanophyceae</taxon>
        <taxon>Nostocales</taxon>
        <taxon>Calotrichaceae</taxon>
        <taxon>Calothrix</taxon>
    </lineage>
</organism>
<sequence length="131" mass="15141">MTTSIELPSGKILNITRFIALLPVSNNGDSSYQLILEGYPHPIDLEFLDAQAVKKLLQLDKDNTVSNHQSGWDKEEQIRKNQRPMELLAKLMEEHKNMSDTESLQRQELFERFKKIVDAQRLPGQKLYSES</sequence>
<protein>
    <submittedName>
        <fullName evidence="1">Uncharacterized protein</fullName>
    </submittedName>
</protein>
<gene>
    <name evidence="1" type="ORF">H6G24_26680</name>
</gene>
<dbReference type="RefSeq" id="WP_190547933.1">
    <property type="nucleotide sequence ID" value="NZ_CAWPNO010000086.1"/>
</dbReference>
<evidence type="ECO:0000313" key="1">
    <source>
        <dbReference type="EMBL" id="MBD2199025.1"/>
    </source>
</evidence>
<comment type="caution">
    <text evidence="1">The sequence shown here is derived from an EMBL/GenBank/DDBJ whole genome shotgun (WGS) entry which is preliminary data.</text>
</comment>
<dbReference type="EMBL" id="JACJQH010000051">
    <property type="protein sequence ID" value="MBD2199025.1"/>
    <property type="molecule type" value="Genomic_DNA"/>
</dbReference>
<proteinExistence type="predicted"/>
<keyword evidence="2" id="KW-1185">Reference proteome</keyword>